<dbReference type="EC" id="5.4.4.2" evidence="3"/>
<dbReference type="PANTHER" id="PTHR42839">
    <property type="entry name" value="ISOCHORISMATE SYNTHASE ENTC"/>
    <property type="match status" value="1"/>
</dbReference>
<evidence type="ECO:0000259" key="7">
    <source>
        <dbReference type="Pfam" id="PF00425"/>
    </source>
</evidence>
<dbReference type="PANTHER" id="PTHR42839:SF2">
    <property type="entry name" value="ISOCHORISMATE SYNTHASE ENTC"/>
    <property type="match status" value="1"/>
</dbReference>
<comment type="catalytic activity">
    <reaction evidence="1">
        <text>chorismate = isochorismate</text>
        <dbReference type="Rhea" id="RHEA:18985"/>
        <dbReference type="ChEBI" id="CHEBI:29748"/>
        <dbReference type="ChEBI" id="CHEBI:29780"/>
        <dbReference type="EC" id="5.4.4.2"/>
    </reaction>
</comment>
<feature type="region of interest" description="Disordered" evidence="6">
    <location>
        <begin position="1"/>
        <end position="36"/>
    </location>
</feature>
<evidence type="ECO:0000313" key="9">
    <source>
        <dbReference type="Proteomes" id="UP000635902"/>
    </source>
</evidence>
<sequence>MASPSPQSSGRLSTAPDFLLSRPHGSVRSQGSREEFRSAYDASTHIRDLMSSESASSQMVVGCVPFDFNEPAALTVPEKIWRSEGPLEPPAAYRGDDSRLTVSNISFSSDATSHAHVVAAAVDTIASTELEKVVLARFADVQFAERVDPLLICARMIDLSSHRDGYGVQLAADLGGSFFTGSSPEVLIKRHGENFSAFPLAGSIQRSRDKQQEQRSIEQMRKSPKELYEHRLVVDHYRRVLEPLSRELNIPPTPGIHSTKEMIHLGTPITGQLKDRDYSALDLALLLHPTPAVGGTPAEAALGVISAAEEESRGMYAGFVGWCDASGDGEYMVSIRGTTVAQDGLSARSWAGGGIVSSSDPAAEARETAAKMRTALRAMNVPAELFEKLN</sequence>
<dbReference type="Proteomes" id="UP000635902">
    <property type="component" value="Unassembled WGS sequence"/>
</dbReference>
<dbReference type="InterPro" id="IPR005801">
    <property type="entry name" value="ADC_synthase"/>
</dbReference>
<evidence type="ECO:0000256" key="1">
    <source>
        <dbReference type="ARBA" id="ARBA00000799"/>
    </source>
</evidence>
<comment type="similarity">
    <text evidence="2">Belongs to the isochorismate synthase family.</text>
</comment>
<protein>
    <recommendedName>
        <fullName evidence="3">isochorismate synthase</fullName>
        <ecNumber evidence="3">5.4.4.2</ecNumber>
    </recommendedName>
    <alternativeName>
        <fullName evidence="5">Isochorismate mutase</fullName>
    </alternativeName>
</protein>
<evidence type="ECO:0000256" key="6">
    <source>
        <dbReference type="SAM" id="MobiDB-lite"/>
    </source>
</evidence>
<accession>A0ABR9ZIY5</accession>
<reference evidence="8 9" key="1">
    <citation type="submission" date="2020-10" db="EMBL/GenBank/DDBJ databases">
        <title>Novel species in genus Corynebacterium.</title>
        <authorList>
            <person name="Zhang G."/>
        </authorList>
    </citation>
    <scope>NUCLEOTIDE SEQUENCE [LARGE SCALE GENOMIC DNA]</scope>
    <source>
        <strain evidence="8 9">DSM 45110</strain>
    </source>
</reference>
<dbReference type="GO" id="GO:0008909">
    <property type="term" value="F:isochorismate synthase activity"/>
    <property type="evidence" value="ECO:0007669"/>
    <property type="project" value="UniProtKB-EC"/>
</dbReference>
<feature type="domain" description="Chorismate-utilising enzyme C-terminal" evidence="7">
    <location>
        <begin position="113"/>
        <end position="371"/>
    </location>
</feature>
<evidence type="ECO:0000256" key="4">
    <source>
        <dbReference type="ARBA" id="ARBA00023235"/>
    </source>
</evidence>
<feature type="compositionally biased region" description="Polar residues" evidence="6">
    <location>
        <begin position="1"/>
        <end position="12"/>
    </location>
</feature>
<evidence type="ECO:0000256" key="5">
    <source>
        <dbReference type="ARBA" id="ARBA00041564"/>
    </source>
</evidence>
<dbReference type="InterPro" id="IPR015890">
    <property type="entry name" value="Chorismate_C"/>
</dbReference>
<evidence type="ECO:0000256" key="2">
    <source>
        <dbReference type="ARBA" id="ARBA00005297"/>
    </source>
</evidence>
<dbReference type="EMBL" id="JADKMY010000001">
    <property type="protein sequence ID" value="MBF4553342.1"/>
    <property type="molecule type" value="Genomic_DNA"/>
</dbReference>
<dbReference type="InterPro" id="IPR004561">
    <property type="entry name" value="IsoChor_synthase"/>
</dbReference>
<evidence type="ECO:0000256" key="3">
    <source>
        <dbReference type="ARBA" id="ARBA00012824"/>
    </source>
</evidence>
<name>A0ABR9ZIY5_9CORY</name>
<organism evidence="8 9">
    <name type="scientific">Corynebacterium suicordis DSM 45110</name>
    <dbReference type="NCBI Taxonomy" id="1121369"/>
    <lineage>
        <taxon>Bacteria</taxon>
        <taxon>Bacillati</taxon>
        <taxon>Actinomycetota</taxon>
        <taxon>Actinomycetes</taxon>
        <taxon>Mycobacteriales</taxon>
        <taxon>Corynebacteriaceae</taxon>
        <taxon>Corynebacterium</taxon>
    </lineage>
</organism>
<dbReference type="Gene3D" id="3.60.120.10">
    <property type="entry name" value="Anthranilate synthase"/>
    <property type="match status" value="1"/>
</dbReference>
<comment type="caution">
    <text evidence="8">The sequence shown here is derived from an EMBL/GenBank/DDBJ whole genome shotgun (WGS) entry which is preliminary data.</text>
</comment>
<dbReference type="Pfam" id="PF00425">
    <property type="entry name" value="Chorismate_bind"/>
    <property type="match status" value="1"/>
</dbReference>
<keyword evidence="9" id="KW-1185">Reference proteome</keyword>
<evidence type="ECO:0000313" key="8">
    <source>
        <dbReference type="EMBL" id="MBF4553342.1"/>
    </source>
</evidence>
<dbReference type="RefSeq" id="WP_194556161.1">
    <property type="nucleotide sequence ID" value="NZ_JADKMY010000001.1"/>
</dbReference>
<gene>
    <name evidence="8" type="ORF">IRY30_04495</name>
</gene>
<keyword evidence="4 8" id="KW-0413">Isomerase</keyword>
<dbReference type="NCBIfam" id="TIGR00543">
    <property type="entry name" value="isochor_syn"/>
    <property type="match status" value="1"/>
</dbReference>
<dbReference type="SUPFAM" id="SSF56322">
    <property type="entry name" value="ADC synthase"/>
    <property type="match status" value="1"/>
</dbReference>
<proteinExistence type="inferred from homology"/>